<dbReference type="STRING" id="50990.A0A4Y7PJS2"/>
<dbReference type="GO" id="GO:0005053">
    <property type="term" value="F:peroxisome matrix targeting signal-2 binding"/>
    <property type="evidence" value="ECO:0007669"/>
    <property type="project" value="InterPro"/>
</dbReference>
<organism evidence="9 10">
    <name type="scientific">Rickenella mellea</name>
    <dbReference type="NCBI Taxonomy" id="50990"/>
    <lineage>
        <taxon>Eukaryota</taxon>
        <taxon>Fungi</taxon>
        <taxon>Dikarya</taxon>
        <taxon>Basidiomycota</taxon>
        <taxon>Agaricomycotina</taxon>
        <taxon>Agaricomycetes</taxon>
        <taxon>Hymenochaetales</taxon>
        <taxon>Rickenellaceae</taxon>
        <taxon>Rickenella</taxon>
    </lineage>
</organism>
<comment type="subcellular location">
    <subcellularLocation>
        <location evidence="2">Cytoplasm</location>
        <location evidence="2">Cytosol</location>
    </subcellularLocation>
    <subcellularLocation>
        <location evidence="1">Peroxisome matrix</location>
    </subcellularLocation>
</comment>
<name>A0A4Y7PJS2_9AGAM</name>
<gene>
    <name evidence="9" type="ORF">BD410DRAFT_732975</name>
</gene>
<keyword evidence="5" id="KW-0653">Protein transport</keyword>
<comment type="similarity">
    <text evidence="7">Belongs to the WD repeat peroxin-7 family.</text>
</comment>
<dbReference type="InterPro" id="IPR001680">
    <property type="entry name" value="WD40_rpt"/>
</dbReference>
<dbReference type="VEuPathDB" id="FungiDB:BD410DRAFT_732975"/>
<dbReference type="PANTHER" id="PTHR46027:SF1">
    <property type="entry name" value="PEROXISOMAL TARGETING SIGNAL 2 RECEPTOR"/>
    <property type="match status" value="1"/>
</dbReference>
<dbReference type="GO" id="GO:0005829">
    <property type="term" value="C:cytosol"/>
    <property type="evidence" value="ECO:0007669"/>
    <property type="project" value="UniProtKB-SubCell"/>
</dbReference>
<dbReference type="InterPro" id="IPR036322">
    <property type="entry name" value="WD40_repeat_dom_sf"/>
</dbReference>
<dbReference type="Proteomes" id="UP000294933">
    <property type="component" value="Unassembled WGS sequence"/>
</dbReference>
<sequence length="239" mass="26980">KSWHEHTRRFFTVDWSNINKEFFASASWDGLAKIVRLSLLPFLPSNALPLPPQSNHPNPDSTQQRLDSSADGCFKIFDLRVVSSSFSSATTPNGRRASEVLGMDWGKYRPFVLASAGVDRVIRVWDCRMVKKSSVATGGGQMLYPPTPTAQVSGHEYAVRRVQWSSHLADVLASASYDMTCRVYVLFPSLSFFLPQIPLLAIHDMHTEFVFGCAWLLYEEGLLASCVWDGRFVFIVRRR</sequence>
<keyword evidence="10" id="KW-1185">Reference proteome</keyword>
<evidence type="ECO:0000256" key="7">
    <source>
        <dbReference type="ARBA" id="ARBA00024017"/>
    </source>
</evidence>
<dbReference type="SMART" id="SM00320">
    <property type="entry name" value="WD40"/>
    <property type="match status" value="4"/>
</dbReference>
<evidence type="ECO:0000256" key="4">
    <source>
        <dbReference type="ARBA" id="ARBA00022490"/>
    </source>
</evidence>
<dbReference type="InterPro" id="IPR044536">
    <property type="entry name" value="PEX7"/>
</dbReference>
<dbReference type="AlphaFoldDB" id="A0A4Y7PJS2"/>
<feature type="non-terminal residue" evidence="9">
    <location>
        <position position="1"/>
    </location>
</feature>
<evidence type="ECO:0000256" key="2">
    <source>
        <dbReference type="ARBA" id="ARBA00004514"/>
    </source>
</evidence>
<dbReference type="Pfam" id="PF00400">
    <property type="entry name" value="WD40"/>
    <property type="match status" value="2"/>
</dbReference>
<evidence type="ECO:0000256" key="5">
    <source>
        <dbReference type="ARBA" id="ARBA00022927"/>
    </source>
</evidence>
<evidence type="ECO:0000256" key="6">
    <source>
        <dbReference type="ARBA" id="ARBA00023140"/>
    </source>
</evidence>
<dbReference type="PANTHER" id="PTHR46027">
    <property type="entry name" value="PEROXISOMAL TARGETING SIGNAL 2 RECEPTOR"/>
    <property type="match status" value="1"/>
</dbReference>
<evidence type="ECO:0000313" key="10">
    <source>
        <dbReference type="Proteomes" id="UP000294933"/>
    </source>
</evidence>
<protein>
    <recommendedName>
        <fullName evidence="8">Peroxin-7</fullName>
    </recommendedName>
</protein>
<dbReference type="GO" id="GO:0016558">
    <property type="term" value="P:protein import into peroxisome matrix"/>
    <property type="evidence" value="ECO:0007669"/>
    <property type="project" value="InterPro"/>
</dbReference>
<accession>A0A4Y7PJS2</accession>
<dbReference type="GO" id="GO:0005782">
    <property type="term" value="C:peroxisomal matrix"/>
    <property type="evidence" value="ECO:0007669"/>
    <property type="project" value="UniProtKB-SubCell"/>
</dbReference>
<evidence type="ECO:0000256" key="1">
    <source>
        <dbReference type="ARBA" id="ARBA00004253"/>
    </source>
</evidence>
<evidence type="ECO:0000256" key="3">
    <source>
        <dbReference type="ARBA" id="ARBA00022448"/>
    </source>
</evidence>
<evidence type="ECO:0000313" key="9">
    <source>
        <dbReference type="EMBL" id="TDL15251.1"/>
    </source>
</evidence>
<dbReference type="Gene3D" id="2.130.10.10">
    <property type="entry name" value="YVTN repeat-like/Quinoprotein amine dehydrogenase"/>
    <property type="match status" value="1"/>
</dbReference>
<dbReference type="EMBL" id="ML170283">
    <property type="protein sequence ID" value="TDL15251.1"/>
    <property type="molecule type" value="Genomic_DNA"/>
</dbReference>
<dbReference type="InterPro" id="IPR015943">
    <property type="entry name" value="WD40/YVTN_repeat-like_dom_sf"/>
</dbReference>
<evidence type="ECO:0000256" key="8">
    <source>
        <dbReference type="ARBA" id="ARBA00032565"/>
    </source>
</evidence>
<dbReference type="SUPFAM" id="SSF50978">
    <property type="entry name" value="WD40 repeat-like"/>
    <property type="match status" value="1"/>
</dbReference>
<keyword evidence="6" id="KW-0576">Peroxisome</keyword>
<keyword evidence="4" id="KW-0963">Cytoplasm</keyword>
<dbReference type="OrthoDB" id="273771at2759"/>
<proteinExistence type="inferred from homology"/>
<keyword evidence="3" id="KW-0813">Transport</keyword>
<reference evidence="9 10" key="1">
    <citation type="submission" date="2018-06" db="EMBL/GenBank/DDBJ databases">
        <title>A transcriptomic atlas of mushroom development highlights an independent origin of complex multicellularity.</title>
        <authorList>
            <consortium name="DOE Joint Genome Institute"/>
            <person name="Krizsan K."/>
            <person name="Almasi E."/>
            <person name="Merenyi Z."/>
            <person name="Sahu N."/>
            <person name="Viragh M."/>
            <person name="Koszo T."/>
            <person name="Mondo S."/>
            <person name="Kiss B."/>
            <person name="Balint B."/>
            <person name="Kues U."/>
            <person name="Barry K."/>
            <person name="Hegedus J.C."/>
            <person name="Henrissat B."/>
            <person name="Johnson J."/>
            <person name="Lipzen A."/>
            <person name="Ohm R."/>
            <person name="Nagy I."/>
            <person name="Pangilinan J."/>
            <person name="Yan J."/>
            <person name="Xiong Y."/>
            <person name="Grigoriev I.V."/>
            <person name="Hibbett D.S."/>
            <person name="Nagy L.G."/>
        </authorList>
    </citation>
    <scope>NUCLEOTIDE SEQUENCE [LARGE SCALE GENOMIC DNA]</scope>
    <source>
        <strain evidence="9 10">SZMC22713</strain>
    </source>
</reference>